<dbReference type="EMBL" id="CP000589">
    <property type="protein sequence ID" value="ABO97938.1"/>
    <property type="molecule type" value="Genomic_DNA"/>
</dbReference>
<dbReference type="SUPFAM" id="SSF50104">
    <property type="entry name" value="Translation proteins SH3-like domain"/>
    <property type="match status" value="1"/>
</dbReference>
<dbReference type="Proteomes" id="UP000001568">
    <property type="component" value="Chromosome 9"/>
</dbReference>
<evidence type="ECO:0000256" key="3">
    <source>
        <dbReference type="ARBA" id="ARBA00023274"/>
    </source>
</evidence>
<dbReference type="AlphaFoldDB" id="A4S335"/>
<dbReference type="CDD" id="cd13156">
    <property type="entry name" value="KOW_RPL6"/>
    <property type="match status" value="1"/>
</dbReference>
<name>A4S335_OSTLU</name>
<dbReference type="PANTHER" id="PTHR10715:SF0">
    <property type="entry name" value="LARGE RIBOSOMAL SUBUNIT PROTEIN EL6"/>
    <property type="match status" value="1"/>
</dbReference>
<dbReference type="GO" id="GO:0003723">
    <property type="term" value="F:RNA binding"/>
    <property type="evidence" value="ECO:0007669"/>
    <property type="project" value="TreeGrafter"/>
</dbReference>
<dbReference type="eggNOG" id="KOG1694">
    <property type="taxonomic scope" value="Eukaryota"/>
</dbReference>
<dbReference type="KEGG" id="olu:OSTLU_94758"/>
<dbReference type="PANTHER" id="PTHR10715">
    <property type="entry name" value="60S RIBOSOMAL PROTEIN L6"/>
    <property type="match status" value="1"/>
</dbReference>
<keyword evidence="3" id="KW-0687">Ribonucleoprotein</keyword>
<evidence type="ECO:0000256" key="2">
    <source>
        <dbReference type="ARBA" id="ARBA00022980"/>
    </source>
</evidence>
<evidence type="ECO:0000313" key="6">
    <source>
        <dbReference type="Proteomes" id="UP000001568"/>
    </source>
</evidence>
<evidence type="ECO:0000256" key="1">
    <source>
        <dbReference type="ARBA" id="ARBA00010592"/>
    </source>
</evidence>
<dbReference type="Gene3D" id="2.30.30.30">
    <property type="match status" value="1"/>
</dbReference>
<dbReference type="GO" id="GO:0000027">
    <property type="term" value="P:ribosomal large subunit assembly"/>
    <property type="evidence" value="ECO:0007669"/>
    <property type="project" value="TreeGrafter"/>
</dbReference>
<dbReference type="OMA" id="GPYEVNG"/>
<sequence length="169" mass="18923">MAKTKKQVKNGQPSFYPADDIKKPLKRTIEHKQTKLRASIAPGQVLILLAGHLKGKRVVFLKQLESGLLLVAGPYGVNGVPAKRVNQRYVIATSEKVDKPAKDRSNKKSEEEFFKVDLAKKELPADYLENNKALDKALGDAIAKTPYLKEYMSTLFTLKSGDKPHEMKF</sequence>
<dbReference type="InterPro" id="IPR008991">
    <property type="entry name" value="Translation_prot_SH3-like_sf"/>
</dbReference>
<comment type="similarity">
    <text evidence="1">Belongs to the eukaryotic ribosomal protein eL6 family.</text>
</comment>
<gene>
    <name evidence="5" type="primary">RPL6</name>
    <name evidence="5" type="ORF">OSTLU_94758</name>
</gene>
<dbReference type="InterPro" id="IPR000915">
    <property type="entry name" value="60S_ribosomal_eL6"/>
</dbReference>
<dbReference type="Gramene" id="ABO97938">
    <property type="protein sequence ID" value="ABO97938"/>
    <property type="gene ID" value="OSTLU_94758"/>
</dbReference>
<dbReference type="GO" id="GO:0003735">
    <property type="term" value="F:structural constituent of ribosome"/>
    <property type="evidence" value="ECO:0007669"/>
    <property type="project" value="InterPro"/>
</dbReference>
<dbReference type="GO" id="GO:0022625">
    <property type="term" value="C:cytosolic large ribosomal subunit"/>
    <property type="evidence" value="ECO:0007669"/>
    <property type="project" value="TreeGrafter"/>
</dbReference>
<dbReference type="GeneID" id="5003854"/>
<dbReference type="STRING" id="436017.A4S335"/>
<dbReference type="OrthoDB" id="2436667at2759"/>
<reference evidence="5 6" key="1">
    <citation type="journal article" date="2007" name="Proc. Natl. Acad. Sci. U.S.A.">
        <title>The tiny eukaryote Ostreococcus provides genomic insights into the paradox of plankton speciation.</title>
        <authorList>
            <person name="Palenik B."/>
            <person name="Grimwood J."/>
            <person name="Aerts A."/>
            <person name="Rouze P."/>
            <person name="Salamov A."/>
            <person name="Putnam N."/>
            <person name="Dupont C."/>
            <person name="Jorgensen R."/>
            <person name="Derelle E."/>
            <person name="Rombauts S."/>
            <person name="Zhou K."/>
            <person name="Otillar R."/>
            <person name="Merchant S.S."/>
            <person name="Podell S."/>
            <person name="Gaasterland T."/>
            <person name="Napoli C."/>
            <person name="Gendler K."/>
            <person name="Manuell A."/>
            <person name="Tai V."/>
            <person name="Vallon O."/>
            <person name="Piganeau G."/>
            <person name="Jancek S."/>
            <person name="Heijde M."/>
            <person name="Jabbari K."/>
            <person name="Bowler C."/>
            <person name="Lohr M."/>
            <person name="Robbens S."/>
            <person name="Werner G."/>
            <person name="Dubchak I."/>
            <person name="Pazour G.J."/>
            <person name="Ren Q."/>
            <person name="Paulsen I."/>
            <person name="Delwiche C."/>
            <person name="Schmutz J."/>
            <person name="Rokhsar D."/>
            <person name="Van de Peer Y."/>
            <person name="Moreau H."/>
            <person name="Grigoriev I.V."/>
        </authorList>
    </citation>
    <scope>NUCLEOTIDE SEQUENCE [LARGE SCALE GENOMIC DNA]</scope>
    <source>
        <strain evidence="5 6">CCE9901</strain>
    </source>
</reference>
<dbReference type="Pfam" id="PF01159">
    <property type="entry name" value="Ribosomal_L6e"/>
    <property type="match status" value="2"/>
</dbReference>
<feature type="region of interest" description="Disordered" evidence="4">
    <location>
        <begin position="1"/>
        <end position="20"/>
    </location>
</feature>
<evidence type="ECO:0000256" key="4">
    <source>
        <dbReference type="SAM" id="MobiDB-lite"/>
    </source>
</evidence>
<dbReference type="InterPro" id="IPR041997">
    <property type="entry name" value="Ribosomal_eL6_KOW"/>
</dbReference>
<keyword evidence="6" id="KW-1185">Reference proteome</keyword>
<dbReference type="HOGENOM" id="CLU_066767_2_1_1"/>
<evidence type="ECO:0000313" key="5">
    <source>
        <dbReference type="EMBL" id="ABO97938.1"/>
    </source>
</evidence>
<dbReference type="InterPro" id="IPR014722">
    <property type="entry name" value="Rib_uL2_dom2"/>
</dbReference>
<organism evidence="5 6">
    <name type="scientific">Ostreococcus lucimarinus (strain CCE9901)</name>
    <dbReference type="NCBI Taxonomy" id="436017"/>
    <lineage>
        <taxon>Eukaryota</taxon>
        <taxon>Viridiplantae</taxon>
        <taxon>Chlorophyta</taxon>
        <taxon>Mamiellophyceae</taxon>
        <taxon>Mamiellales</taxon>
        <taxon>Bathycoccaceae</taxon>
        <taxon>Ostreococcus</taxon>
    </lineage>
</organism>
<keyword evidence="2 5" id="KW-0689">Ribosomal protein</keyword>
<proteinExistence type="inferred from homology"/>
<protein>
    <submittedName>
        <fullName evidence="5">Ribosomal protein L6, component of cytosolic 80S ribosome and 60S large subunit</fullName>
    </submittedName>
</protein>
<dbReference type="GO" id="GO:0002181">
    <property type="term" value="P:cytoplasmic translation"/>
    <property type="evidence" value="ECO:0007669"/>
    <property type="project" value="TreeGrafter"/>
</dbReference>
<dbReference type="RefSeq" id="XP_001419645.1">
    <property type="nucleotide sequence ID" value="XM_001419608.1"/>
</dbReference>
<accession>A4S335</accession>